<dbReference type="EMBL" id="CP066690">
    <property type="protein sequence ID" value="QQG45512.1"/>
    <property type="molecule type" value="Genomic_DNA"/>
</dbReference>
<name>A0A7T5RK05_9BACT</name>
<organism evidence="2 3">
    <name type="scientific">Candidatus Sungiibacteriota bacterium</name>
    <dbReference type="NCBI Taxonomy" id="2750080"/>
    <lineage>
        <taxon>Bacteria</taxon>
        <taxon>Candidatus Sungiibacteriota</taxon>
    </lineage>
</organism>
<evidence type="ECO:0000256" key="1">
    <source>
        <dbReference type="SAM" id="Phobius"/>
    </source>
</evidence>
<accession>A0A7T5RK05</accession>
<dbReference type="AlphaFoldDB" id="A0A7T5RK05"/>
<keyword evidence="1" id="KW-0812">Transmembrane</keyword>
<feature type="transmembrane region" description="Helical" evidence="1">
    <location>
        <begin position="138"/>
        <end position="157"/>
    </location>
</feature>
<proteinExistence type="predicted"/>
<feature type="transmembrane region" description="Helical" evidence="1">
    <location>
        <begin position="78"/>
        <end position="96"/>
    </location>
</feature>
<gene>
    <name evidence="2" type="ORF">HYW89_01060</name>
</gene>
<feature type="transmembrane region" description="Helical" evidence="1">
    <location>
        <begin position="42"/>
        <end position="66"/>
    </location>
</feature>
<dbReference type="Proteomes" id="UP000595618">
    <property type="component" value="Chromosome"/>
</dbReference>
<protein>
    <submittedName>
        <fullName evidence="2">Uncharacterized protein</fullName>
    </submittedName>
</protein>
<reference evidence="2 3" key="1">
    <citation type="submission" date="2020-07" db="EMBL/GenBank/DDBJ databases">
        <title>Huge and variable diversity of episymbiotic CPR bacteria and DPANN archaea in groundwater ecosystems.</title>
        <authorList>
            <person name="He C.Y."/>
            <person name="Keren R."/>
            <person name="Whittaker M."/>
            <person name="Farag I.F."/>
            <person name="Doudna J."/>
            <person name="Cate J.H.D."/>
            <person name="Banfield J.F."/>
        </authorList>
    </citation>
    <scope>NUCLEOTIDE SEQUENCE [LARGE SCALE GENOMIC DNA]</scope>
    <source>
        <strain evidence="2">NC_groundwater_541_Ag_S-0.1um_46_50</strain>
    </source>
</reference>
<feature type="transmembrane region" description="Helical" evidence="1">
    <location>
        <begin position="116"/>
        <end position="132"/>
    </location>
</feature>
<sequence>MAWWAHLLFLEDTTDSNELPQKREPLLATLYRVTKDYVRENIIGILSSLLTLVTYLYLGTTAAVFFLEKNVPDVLPHIIEALSEPYLGILGIYIVVKEIERRRGNTAPKRWRDAFAFLWLILLVVTTVFTIAEHQFTPLYKTVVTNALAALIIRIGTMLR</sequence>
<keyword evidence="1" id="KW-1133">Transmembrane helix</keyword>
<evidence type="ECO:0000313" key="2">
    <source>
        <dbReference type="EMBL" id="QQG45512.1"/>
    </source>
</evidence>
<keyword evidence="1" id="KW-0472">Membrane</keyword>
<evidence type="ECO:0000313" key="3">
    <source>
        <dbReference type="Proteomes" id="UP000595618"/>
    </source>
</evidence>